<keyword evidence="2" id="KW-0702">S-nitrosylation</keyword>
<dbReference type="CDD" id="cd02947">
    <property type="entry name" value="TRX_family"/>
    <property type="match status" value="1"/>
</dbReference>
<evidence type="ECO:0000256" key="5">
    <source>
        <dbReference type="ARBA" id="ARBA00023284"/>
    </source>
</evidence>
<dbReference type="FunFam" id="3.40.30.10:FF:000104">
    <property type="entry name" value="Thioredoxin"/>
    <property type="match status" value="1"/>
</dbReference>
<dbReference type="EMBL" id="AFYH01073542">
    <property type="status" value="NOT_ANNOTATED_CDS"/>
    <property type="molecule type" value="Genomic_DNA"/>
</dbReference>
<dbReference type="EMBL" id="AFYH01073543">
    <property type="status" value="NOT_ANNOTATED_CDS"/>
    <property type="molecule type" value="Genomic_DNA"/>
</dbReference>
<dbReference type="InParanoid" id="H2ZY23"/>
<evidence type="ECO:0000313" key="10">
    <source>
        <dbReference type="Ensembl" id="ENSLACP00000002294.1"/>
    </source>
</evidence>
<dbReference type="NCBIfam" id="TIGR01068">
    <property type="entry name" value="thioredoxin"/>
    <property type="match status" value="1"/>
</dbReference>
<dbReference type="InterPro" id="IPR013766">
    <property type="entry name" value="Thioredoxin_domain"/>
</dbReference>
<feature type="disulfide bond" description="Redox-active" evidence="8">
    <location>
        <begin position="32"/>
        <end position="35"/>
    </location>
</feature>
<dbReference type="SUPFAM" id="SSF52833">
    <property type="entry name" value="Thioredoxin-like"/>
    <property type="match status" value="1"/>
</dbReference>
<dbReference type="Pfam" id="PF00085">
    <property type="entry name" value="Thioredoxin"/>
    <property type="match status" value="1"/>
</dbReference>
<dbReference type="KEGG" id="lcm:102347712"/>
<dbReference type="GeneID" id="102347712"/>
<evidence type="ECO:0000256" key="6">
    <source>
        <dbReference type="PIRNR" id="PIRNR000077"/>
    </source>
</evidence>
<dbReference type="GO" id="GO:0015035">
    <property type="term" value="F:protein-disulfide reductase activity"/>
    <property type="evidence" value="ECO:0007669"/>
    <property type="project" value="InterPro"/>
</dbReference>
<comment type="similarity">
    <text evidence="6">Belongs to the thioredoxin family.</text>
</comment>
<keyword evidence="1" id="KW-0813">Transport</keyword>
<dbReference type="AlphaFoldDB" id="H2ZY23"/>
<feature type="domain" description="Thioredoxin" evidence="9">
    <location>
        <begin position="1"/>
        <end position="105"/>
    </location>
</feature>
<evidence type="ECO:0000256" key="2">
    <source>
        <dbReference type="ARBA" id="ARBA00022799"/>
    </source>
</evidence>
<dbReference type="Ensembl" id="ENSLACT00000002312.1">
    <property type="protein sequence ID" value="ENSLACP00000002294.1"/>
    <property type="gene ID" value="ENSLACG00000002049.1"/>
</dbReference>
<feature type="active site" description="Nucleophile" evidence="7">
    <location>
        <position position="35"/>
    </location>
</feature>
<reference evidence="10" key="3">
    <citation type="submission" date="2025-09" db="UniProtKB">
        <authorList>
            <consortium name="Ensembl"/>
        </authorList>
    </citation>
    <scope>IDENTIFICATION</scope>
</reference>
<dbReference type="InterPro" id="IPR017937">
    <property type="entry name" value="Thioredoxin_CS"/>
</dbReference>
<gene>
    <name evidence="10" type="primary">LOC102347712</name>
</gene>
<reference evidence="10" key="2">
    <citation type="submission" date="2025-08" db="UniProtKB">
        <authorList>
            <consortium name="Ensembl"/>
        </authorList>
    </citation>
    <scope>IDENTIFICATION</scope>
</reference>
<evidence type="ECO:0000256" key="1">
    <source>
        <dbReference type="ARBA" id="ARBA00022448"/>
    </source>
</evidence>
<evidence type="ECO:0000313" key="11">
    <source>
        <dbReference type="Proteomes" id="UP000008672"/>
    </source>
</evidence>
<evidence type="ECO:0000256" key="7">
    <source>
        <dbReference type="PIRSR" id="PIRSR000077-1"/>
    </source>
</evidence>
<dbReference type="InterPro" id="IPR005746">
    <property type="entry name" value="Thioredoxin"/>
</dbReference>
<sequence length="105" mass="11910">MVRRIDNMEQFDAALKEAGSKLVVVDFFAEWCGPCKMIAPKIEALSKTYTNVVFLKVDVDEAEDVAQHYEITAMPTFIFFKDGKKLEVFCGANADKLVQKIEELK</sequence>
<dbReference type="STRING" id="7897.ENSLACP00000002294"/>
<evidence type="ECO:0000256" key="4">
    <source>
        <dbReference type="ARBA" id="ARBA00023157"/>
    </source>
</evidence>
<dbReference type="Proteomes" id="UP000008672">
    <property type="component" value="Unassembled WGS sequence"/>
</dbReference>
<evidence type="ECO:0000259" key="9">
    <source>
        <dbReference type="PROSITE" id="PS51352"/>
    </source>
</evidence>
<protein>
    <recommendedName>
        <fullName evidence="6">Thioredoxin</fullName>
    </recommendedName>
</protein>
<dbReference type="RefSeq" id="XP_005996498.1">
    <property type="nucleotide sequence ID" value="XM_005996436.3"/>
</dbReference>
<dbReference type="OrthoDB" id="2121326at2759"/>
<dbReference type="GeneTree" id="ENSGT00940000163988"/>
<dbReference type="HOGENOM" id="CLU_090389_14_6_1"/>
<reference evidence="11" key="1">
    <citation type="submission" date="2011-08" db="EMBL/GenBank/DDBJ databases">
        <title>The draft genome of Latimeria chalumnae.</title>
        <authorList>
            <person name="Di Palma F."/>
            <person name="Alfoldi J."/>
            <person name="Johnson J."/>
            <person name="Berlin A."/>
            <person name="Gnerre S."/>
            <person name="Jaffe D."/>
            <person name="MacCallum I."/>
            <person name="Young S."/>
            <person name="Walker B.J."/>
            <person name="Lander E."/>
            <person name="Lindblad-Toh K."/>
        </authorList>
    </citation>
    <scope>NUCLEOTIDE SEQUENCE [LARGE SCALE GENOMIC DNA]</scope>
    <source>
        <strain evidence="11">Wild caught</strain>
    </source>
</reference>
<dbReference type="InterPro" id="IPR036249">
    <property type="entry name" value="Thioredoxin-like_sf"/>
</dbReference>
<dbReference type="PIRSF" id="PIRSF000077">
    <property type="entry name" value="Thioredoxin"/>
    <property type="match status" value="1"/>
</dbReference>
<dbReference type="OMA" id="KQLWRQS"/>
<dbReference type="Bgee" id="ENSLACG00000002049">
    <property type="expression patterns" value="Expressed in pelvic fin and 6 other cell types or tissues"/>
</dbReference>
<feature type="site" description="Contributes to redox potential value" evidence="7">
    <location>
        <position position="34"/>
    </location>
</feature>
<dbReference type="Gene3D" id="3.40.30.10">
    <property type="entry name" value="Glutaredoxin"/>
    <property type="match status" value="1"/>
</dbReference>
<dbReference type="EMBL" id="AFYH01073540">
    <property type="status" value="NOT_ANNOTATED_CDS"/>
    <property type="molecule type" value="Genomic_DNA"/>
</dbReference>
<accession>H2ZY23</accession>
<dbReference type="PROSITE" id="PS51352">
    <property type="entry name" value="THIOREDOXIN_2"/>
    <property type="match status" value="1"/>
</dbReference>
<keyword evidence="4 8" id="KW-1015">Disulfide bond</keyword>
<keyword evidence="11" id="KW-1185">Reference proteome</keyword>
<feature type="site" description="Contributes to redox potential value" evidence="7">
    <location>
        <position position="33"/>
    </location>
</feature>
<dbReference type="PANTHER" id="PTHR46115">
    <property type="entry name" value="THIOREDOXIN-LIKE PROTEIN 1"/>
    <property type="match status" value="1"/>
</dbReference>
<dbReference type="PRINTS" id="PR00421">
    <property type="entry name" value="THIOREDOXIN"/>
</dbReference>
<dbReference type="EMBL" id="AFYH01073541">
    <property type="status" value="NOT_ANNOTATED_CDS"/>
    <property type="molecule type" value="Genomic_DNA"/>
</dbReference>
<proteinExistence type="inferred from homology"/>
<keyword evidence="3" id="KW-0249">Electron transport</keyword>
<dbReference type="FunCoup" id="H2ZY23">
    <property type="interactions" value="1784"/>
</dbReference>
<keyword evidence="5 8" id="KW-0676">Redox-active center</keyword>
<evidence type="ECO:0000256" key="3">
    <source>
        <dbReference type="ARBA" id="ARBA00022982"/>
    </source>
</evidence>
<name>H2ZY23_LATCH</name>
<evidence type="ECO:0000256" key="8">
    <source>
        <dbReference type="PIRSR" id="PIRSR000077-4"/>
    </source>
</evidence>
<dbReference type="eggNOG" id="KOG0907">
    <property type="taxonomic scope" value="Eukaryota"/>
</dbReference>
<organism evidence="10 11">
    <name type="scientific">Latimeria chalumnae</name>
    <name type="common">Coelacanth</name>
    <dbReference type="NCBI Taxonomy" id="7897"/>
    <lineage>
        <taxon>Eukaryota</taxon>
        <taxon>Metazoa</taxon>
        <taxon>Chordata</taxon>
        <taxon>Craniata</taxon>
        <taxon>Vertebrata</taxon>
        <taxon>Euteleostomi</taxon>
        <taxon>Coelacanthiformes</taxon>
        <taxon>Coelacanthidae</taxon>
        <taxon>Latimeria</taxon>
    </lineage>
</organism>
<dbReference type="PROSITE" id="PS00194">
    <property type="entry name" value="THIOREDOXIN_1"/>
    <property type="match status" value="1"/>
</dbReference>
<feature type="active site" description="Nucleophile" evidence="7">
    <location>
        <position position="32"/>
    </location>
</feature>
<feature type="site" description="Deprotonates C-terminal active site Cys" evidence="7">
    <location>
        <position position="26"/>
    </location>
</feature>